<dbReference type="PANTHER" id="PTHR30349:SF64">
    <property type="entry name" value="PROPHAGE INTEGRASE INTD-RELATED"/>
    <property type="match status" value="1"/>
</dbReference>
<dbReference type="SUPFAM" id="SSF56349">
    <property type="entry name" value="DNA breaking-rejoining enzymes"/>
    <property type="match status" value="1"/>
</dbReference>
<dbReference type="PATRIC" id="fig|162209.4.peg.5409"/>
<dbReference type="CDD" id="cd00397">
    <property type="entry name" value="DNA_BRE_C"/>
    <property type="match status" value="1"/>
</dbReference>
<dbReference type="GO" id="GO:0006310">
    <property type="term" value="P:DNA recombination"/>
    <property type="evidence" value="ECO:0007669"/>
    <property type="project" value="UniProtKB-KW"/>
</dbReference>
<dbReference type="InterPro" id="IPR002104">
    <property type="entry name" value="Integrase_catalytic"/>
</dbReference>
<dbReference type="InterPro" id="IPR013762">
    <property type="entry name" value="Integrase-like_cat_sf"/>
</dbReference>
<dbReference type="OrthoDB" id="9803188at2"/>
<dbReference type="PROSITE" id="PS51898">
    <property type="entry name" value="TYR_RECOMBINASE"/>
    <property type="match status" value="1"/>
</dbReference>
<protein>
    <submittedName>
        <fullName evidence="3">Phage integrase</fullName>
    </submittedName>
</protein>
<proteinExistence type="predicted"/>
<dbReference type="GO" id="GO:0003677">
    <property type="term" value="F:DNA binding"/>
    <property type="evidence" value="ECO:0007669"/>
    <property type="project" value="InterPro"/>
</dbReference>
<evidence type="ECO:0000256" key="1">
    <source>
        <dbReference type="ARBA" id="ARBA00023172"/>
    </source>
</evidence>
<reference evidence="4" key="1">
    <citation type="submission" date="2015-12" db="EMBL/GenBank/DDBJ databases">
        <title>Complete genome sequences of two moderately thermophilic Paenibacillus species.</title>
        <authorList>
            <person name="Butler R.III."/>
            <person name="Wang J."/>
            <person name="Stark B.C."/>
            <person name="Pombert J.-F."/>
        </authorList>
    </citation>
    <scope>NUCLEOTIDE SEQUENCE [LARGE SCALE GENOMIC DNA]</scope>
    <source>
        <strain evidence="4">32O-Y</strain>
    </source>
</reference>
<dbReference type="Pfam" id="PF00589">
    <property type="entry name" value="Phage_integrase"/>
    <property type="match status" value="1"/>
</dbReference>
<dbReference type="GO" id="GO:0015074">
    <property type="term" value="P:DNA integration"/>
    <property type="evidence" value="ECO:0007669"/>
    <property type="project" value="InterPro"/>
</dbReference>
<evidence type="ECO:0000313" key="4">
    <source>
        <dbReference type="Proteomes" id="UP000061660"/>
    </source>
</evidence>
<dbReference type="RefSeq" id="WP_062410740.1">
    <property type="nucleotide sequence ID" value="NZ_CP013652.1"/>
</dbReference>
<dbReference type="STRING" id="162209.IJ22_51170"/>
<keyword evidence="1" id="KW-0233">DNA recombination</keyword>
<dbReference type="EMBL" id="CP013652">
    <property type="protein sequence ID" value="ALS25376.1"/>
    <property type="molecule type" value="Genomic_DNA"/>
</dbReference>
<dbReference type="InterPro" id="IPR050090">
    <property type="entry name" value="Tyrosine_recombinase_XerCD"/>
</dbReference>
<feature type="domain" description="Tyr recombinase" evidence="2">
    <location>
        <begin position="19"/>
        <end position="205"/>
    </location>
</feature>
<dbReference type="AlphaFoldDB" id="A0A0U2M9W3"/>
<dbReference type="KEGG" id="pnp:IJ22_51170"/>
<dbReference type="InterPro" id="IPR011010">
    <property type="entry name" value="DNA_brk_join_enz"/>
</dbReference>
<gene>
    <name evidence="3" type="ORF">IJ22_51170</name>
</gene>
<accession>A0A0U2M9W3</accession>
<evidence type="ECO:0000259" key="2">
    <source>
        <dbReference type="PROSITE" id="PS51898"/>
    </source>
</evidence>
<dbReference type="PANTHER" id="PTHR30349">
    <property type="entry name" value="PHAGE INTEGRASE-RELATED"/>
    <property type="match status" value="1"/>
</dbReference>
<reference evidence="3 4" key="2">
    <citation type="journal article" date="2016" name="Genome Announc.">
        <title>Complete Genome Sequences of Two Interactive Moderate Thermophiles, Paenibacillus napthalenovorans 32O-Y and Paenibacillus sp. 32O-W.</title>
        <authorList>
            <person name="Butler R.R.III."/>
            <person name="Wang J."/>
            <person name="Stark B.C."/>
            <person name="Pombert J.F."/>
        </authorList>
    </citation>
    <scope>NUCLEOTIDE SEQUENCE [LARGE SCALE GENOMIC DNA]</scope>
    <source>
        <strain evidence="3 4">32O-Y</strain>
    </source>
</reference>
<organism evidence="3 4">
    <name type="scientific">Paenibacillus naphthalenovorans</name>
    <dbReference type="NCBI Taxonomy" id="162209"/>
    <lineage>
        <taxon>Bacteria</taxon>
        <taxon>Bacillati</taxon>
        <taxon>Bacillota</taxon>
        <taxon>Bacilli</taxon>
        <taxon>Bacillales</taxon>
        <taxon>Paenibacillaceae</taxon>
        <taxon>Paenibacillus</taxon>
    </lineage>
</organism>
<name>A0A0U2M9W3_9BACL</name>
<dbReference type="Proteomes" id="UP000061660">
    <property type="component" value="Chromosome"/>
</dbReference>
<evidence type="ECO:0000313" key="3">
    <source>
        <dbReference type="EMBL" id="ALS25376.1"/>
    </source>
</evidence>
<dbReference type="Gene3D" id="1.10.443.10">
    <property type="entry name" value="Intergrase catalytic core"/>
    <property type="match status" value="1"/>
</dbReference>
<sequence length="206" mass="23880">MIRSHPMQDYPNPYYYRPVKNTALTKDECMEVLYFALKKDPFYRYEFLLFWFMIVTGLRNSEVRMLRRSKINLDSKRILVNEGQKNASRVAYLTPALAEEIQRFTQHPIYLTTENNGNEFLFSNQGKAHSANSLGKVIRNLCKNAGITRTVTPHDLRRTAAYLIQTGGMHIIEVQKQLGHKILATTLRYTPPLKELAEILVSVELE</sequence>
<keyword evidence="4" id="KW-1185">Reference proteome</keyword>